<dbReference type="AlphaFoldDB" id="A0A316VAH4"/>
<evidence type="ECO:0000256" key="6">
    <source>
        <dbReference type="ARBA" id="ARBA00023328"/>
    </source>
</evidence>
<evidence type="ECO:0000256" key="7">
    <source>
        <dbReference type="ARBA" id="ARBA00025735"/>
    </source>
</evidence>
<keyword evidence="5" id="KW-0539">Nucleus</keyword>
<dbReference type="GeneID" id="37022572"/>
<dbReference type="EMBL" id="KZ819603">
    <property type="protein sequence ID" value="PWN34482.1"/>
    <property type="molecule type" value="Genomic_DNA"/>
</dbReference>
<dbReference type="GO" id="GO:0000776">
    <property type="term" value="C:kinetochore"/>
    <property type="evidence" value="ECO:0007669"/>
    <property type="project" value="UniProtKB-KW"/>
</dbReference>
<evidence type="ECO:0000256" key="8">
    <source>
        <dbReference type="SAM" id="Coils"/>
    </source>
</evidence>
<proteinExistence type="inferred from homology"/>
<dbReference type="OrthoDB" id="2274804at2759"/>
<comment type="subcellular location">
    <subcellularLocation>
        <location evidence="2">Chromosome</location>
        <location evidence="2">Centromere</location>
        <location evidence="2">Kinetochore</location>
    </subcellularLocation>
    <subcellularLocation>
        <location evidence="1">Nucleus</location>
    </subcellularLocation>
</comment>
<evidence type="ECO:0000259" key="10">
    <source>
        <dbReference type="Pfam" id="PF05837"/>
    </source>
</evidence>
<dbReference type="InParanoid" id="A0A316VAH4"/>
<dbReference type="GO" id="GO:0005634">
    <property type="term" value="C:nucleus"/>
    <property type="evidence" value="ECO:0007669"/>
    <property type="project" value="UniProtKB-SubCell"/>
</dbReference>
<evidence type="ECO:0000256" key="4">
    <source>
        <dbReference type="ARBA" id="ARBA00022838"/>
    </source>
</evidence>
<keyword evidence="6" id="KW-0137">Centromere</keyword>
<keyword evidence="4" id="KW-0995">Kinetochore</keyword>
<keyword evidence="8" id="KW-0175">Coiled coil</keyword>
<accession>A0A316VAH4</accession>
<evidence type="ECO:0000256" key="9">
    <source>
        <dbReference type="SAM" id="MobiDB-lite"/>
    </source>
</evidence>
<dbReference type="Pfam" id="PF05837">
    <property type="entry name" value="CENP-H"/>
    <property type="match status" value="1"/>
</dbReference>
<protein>
    <recommendedName>
        <fullName evidence="10">Centromere protein H C-terminal domain-containing protein</fullName>
    </recommendedName>
</protein>
<evidence type="ECO:0000256" key="1">
    <source>
        <dbReference type="ARBA" id="ARBA00004123"/>
    </source>
</evidence>
<gene>
    <name evidence="11" type="ORF">FA14DRAFT_177889</name>
</gene>
<keyword evidence="12" id="KW-1185">Reference proteome</keyword>
<dbReference type="Proteomes" id="UP000245771">
    <property type="component" value="Unassembled WGS sequence"/>
</dbReference>
<evidence type="ECO:0000256" key="2">
    <source>
        <dbReference type="ARBA" id="ARBA00004629"/>
    </source>
</evidence>
<dbReference type="InterPro" id="IPR008426">
    <property type="entry name" value="CENP-H_C"/>
</dbReference>
<feature type="coiled-coil region" evidence="8">
    <location>
        <begin position="174"/>
        <end position="262"/>
    </location>
</feature>
<keyword evidence="3" id="KW-0158">Chromosome</keyword>
<evidence type="ECO:0000313" key="11">
    <source>
        <dbReference type="EMBL" id="PWN34482.1"/>
    </source>
</evidence>
<evidence type="ECO:0000313" key="12">
    <source>
        <dbReference type="Proteomes" id="UP000245771"/>
    </source>
</evidence>
<feature type="region of interest" description="Disordered" evidence="9">
    <location>
        <begin position="302"/>
        <end position="324"/>
    </location>
</feature>
<evidence type="ECO:0000256" key="5">
    <source>
        <dbReference type="ARBA" id="ARBA00023242"/>
    </source>
</evidence>
<name>A0A316VAH4_9BASI</name>
<comment type="similarity">
    <text evidence="7">Belongs to the CENP-H/MCM16 family.</text>
</comment>
<feature type="domain" description="Centromere protein H C-terminal" evidence="10">
    <location>
        <begin position="160"/>
        <end position="294"/>
    </location>
</feature>
<dbReference type="RefSeq" id="XP_025354784.1">
    <property type="nucleotide sequence ID" value="XM_025500791.1"/>
</dbReference>
<sequence length="324" mass="36838">MENLSIGESSRSTVSLVRDIEDDDVASGQTDNSSTLNTSYLTPLQQSLVFELTTRRKRIAKAQRRIEFWERYEEKQAKEKQAGKRTATDQFERDVVDEEYLDDLIKQRKDRLAELQQSQTLKESIMESADAAHSINASMAAVPPGPFPNSPDISLCPHDIAPERQPIRSLVARRDEAALKFLQLDDQIKRAQRERYKILGNIQAARETTANLYREIHELKEALARKKTDELDISNSVTIDRQEDAQARIAALQRAINTARGKREMVKGVLRGLILESGLDWSKNKGLRKLVLQLGDDEVYSSDEDVDLYTDEEETEESSDEGED</sequence>
<evidence type="ECO:0000256" key="3">
    <source>
        <dbReference type="ARBA" id="ARBA00022454"/>
    </source>
</evidence>
<dbReference type="GO" id="GO:0051382">
    <property type="term" value="P:kinetochore assembly"/>
    <property type="evidence" value="ECO:0007669"/>
    <property type="project" value="InterPro"/>
</dbReference>
<reference evidence="11 12" key="1">
    <citation type="journal article" date="2018" name="Mol. Biol. Evol.">
        <title>Broad Genomic Sampling Reveals a Smut Pathogenic Ancestry of the Fungal Clade Ustilaginomycotina.</title>
        <authorList>
            <person name="Kijpornyongpan T."/>
            <person name="Mondo S.J."/>
            <person name="Barry K."/>
            <person name="Sandor L."/>
            <person name="Lee J."/>
            <person name="Lipzen A."/>
            <person name="Pangilinan J."/>
            <person name="LaButti K."/>
            <person name="Hainaut M."/>
            <person name="Henrissat B."/>
            <person name="Grigoriev I.V."/>
            <person name="Spatafora J.W."/>
            <person name="Aime M.C."/>
        </authorList>
    </citation>
    <scope>NUCLEOTIDE SEQUENCE [LARGE SCALE GENOMIC DNA]</scope>
    <source>
        <strain evidence="11 12">MCA 3882</strain>
    </source>
</reference>
<organism evidence="11 12">
    <name type="scientific">Meira miltonrushii</name>
    <dbReference type="NCBI Taxonomy" id="1280837"/>
    <lineage>
        <taxon>Eukaryota</taxon>
        <taxon>Fungi</taxon>
        <taxon>Dikarya</taxon>
        <taxon>Basidiomycota</taxon>
        <taxon>Ustilaginomycotina</taxon>
        <taxon>Exobasidiomycetes</taxon>
        <taxon>Exobasidiales</taxon>
        <taxon>Brachybasidiaceae</taxon>
        <taxon>Meira</taxon>
    </lineage>
</organism>